<dbReference type="PROSITE" id="PS50262">
    <property type="entry name" value="G_PROTEIN_RECEP_F1_2"/>
    <property type="match status" value="1"/>
</dbReference>
<evidence type="ECO:0000259" key="7">
    <source>
        <dbReference type="PROSITE" id="PS50262"/>
    </source>
</evidence>
<dbReference type="PANTHER" id="PTHR46641">
    <property type="entry name" value="FMRFAMIDE RECEPTOR-RELATED"/>
    <property type="match status" value="1"/>
</dbReference>
<evidence type="ECO:0000256" key="3">
    <source>
        <dbReference type="ARBA" id="ARBA00022989"/>
    </source>
</evidence>
<dbReference type="GO" id="GO:0004930">
    <property type="term" value="F:G protein-coupled receptor activity"/>
    <property type="evidence" value="ECO:0007669"/>
    <property type="project" value="InterPro"/>
</dbReference>
<keyword evidence="3 6" id="KW-1133">Transmembrane helix</keyword>
<dbReference type="InterPro" id="IPR000276">
    <property type="entry name" value="GPCR_Rhodpsn"/>
</dbReference>
<dbReference type="OrthoDB" id="6281784at2759"/>
<feature type="transmembrane region" description="Helical" evidence="6">
    <location>
        <begin position="155"/>
        <end position="171"/>
    </location>
</feature>
<dbReference type="CDD" id="cd14978">
    <property type="entry name" value="7tmA_FMRFamide_R-like"/>
    <property type="match status" value="1"/>
</dbReference>
<protein>
    <recommendedName>
        <fullName evidence="7">G-protein coupled receptors family 1 profile domain-containing protein</fullName>
    </recommendedName>
</protein>
<dbReference type="Proteomes" id="UP000678393">
    <property type="component" value="Unassembled WGS sequence"/>
</dbReference>
<feature type="transmembrane region" description="Helical" evidence="6">
    <location>
        <begin position="253"/>
        <end position="275"/>
    </location>
</feature>
<name>A0A8S3YJ84_9EUPU</name>
<dbReference type="PANTHER" id="PTHR46641:SF2">
    <property type="entry name" value="FMRFAMIDE RECEPTOR"/>
    <property type="match status" value="1"/>
</dbReference>
<dbReference type="InterPro" id="IPR052954">
    <property type="entry name" value="GPCR-Ligand_Int"/>
</dbReference>
<dbReference type="GO" id="GO:0016020">
    <property type="term" value="C:membrane"/>
    <property type="evidence" value="ECO:0007669"/>
    <property type="project" value="UniProtKB-SubCell"/>
</dbReference>
<feature type="transmembrane region" description="Helical" evidence="6">
    <location>
        <begin position="26"/>
        <end position="55"/>
    </location>
</feature>
<evidence type="ECO:0000256" key="5">
    <source>
        <dbReference type="SAM" id="MobiDB-lite"/>
    </source>
</evidence>
<evidence type="ECO:0000313" key="8">
    <source>
        <dbReference type="EMBL" id="CAG5117049.1"/>
    </source>
</evidence>
<feature type="transmembrane region" description="Helical" evidence="6">
    <location>
        <begin position="296"/>
        <end position="318"/>
    </location>
</feature>
<dbReference type="InterPro" id="IPR017452">
    <property type="entry name" value="GPCR_Rhodpsn_7TM"/>
</dbReference>
<comment type="caution">
    <text evidence="8">The sequence shown here is derived from an EMBL/GenBank/DDBJ whole genome shotgun (WGS) entry which is preliminary data.</text>
</comment>
<keyword evidence="9" id="KW-1185">Reference proteome</keyword>
<dbReference type="Pfam" id="PF00001">
    <property type="entry name" value="7tm_1"/>
    <property type="match status" value="2"/>
</dbReference>
<feature type="domain" description="G-protein coupled receptors family 1 profile" evidence="7">
    <location>
        <begin position="46"/>
        <end position="351"/>
    </location>
</feature>
<proteinExistence type="predicted"/>
<keyword evidence="2 6" id="KW-0812">Transmembrane</keyword>
<dbReference type="PRINTS" id="PR00237">
    <property type="entry name" value="GPCRRHODOPSN"/>
</dbReference>
<evidence type="ECO:0000313" key="9">
    <source>
        <dbReference type="Proteomes" id="UP000678393"/>
    </source>
</evidence>
<dbReference type="EMBL" id="CAJHNH020000338">
    <property type="protein sequence ID" value="CAG5117049.1"/>
    <property type="molecule type" value="Genomic_DNA"/>
</dbReference>
<feature type="compositionally biased region" description="Polar residues" evidence="5">
    <location>
        <begin position="512"/>
        <end position="525"/>
    </location>
</feature>
<keyword evidence="4 6" id="KW-0472">Membrane</keyword>
<dbReference type="SUPFAM" id="SSF81321">
    <property type="entry name" value="Family A G protein-coupled receptor-like"/>
    <property type="match status" value="1"/>
</dbReference>
<evidence type="ECO:0000256" key="1">
    <source>
        <dbReference type="ARBA" id="ARBA00004370"/>
    </source>
</evidence>
<feature type="transmembrane region" description="Helical" evidence="6">
    <location>
        <begin position="330"/>
        <end position="354"/>
    </location>
</feature>
<organism evidence="8 9">
    <name type="scientific">Candidula unifasciata</name>
    <dbReference type="NCBI Taxonomy" id="100452"/>
    <lineage>
        <taxon>Eukaryota</taxon>
        <taxon>Metazoa</taxon>
        <taxon>Spiralia</taxon>
        <taxon>Lophotrochozoa</taxon>
        <taxon>Mollusca</taxon>
        <taxon>Gastropoda</taxon>
        <taxon>Heterobranchia</taxon>
        <taxon>Euthyneura</taxon>
        <taxon>Panpulmonata</taxon>
        <taxon>Eupulmonata</taxon>
        <taxon>Stylommatophora</taxon>
        <taxon>Helicina</taxon>
        <taxon>Helicoidea</taxon>
        <taxon>Geomitridae</taxon>
        <taxon>Candidula</taxon>
    </lineage>
</organism>
<comment type="subcellular location">
    <subcellularLocation>
        <location evidence="1">Membrane</location>
    </subcellularLocation>
</comment>
<sequence length="531" mass="59284">MSIVSEVNTTFEDPTYSEQNSEDSHLALFILWGTILPLIASIGLVGNILTIIVLWRREMHSTTILYLRGLVITDTGILLGSVITLTPISCANYVHSDASEYFKDHIYPVIHTPGYYIIMTLQQCNVWITVSVSMERYIAICHPFRAARLITRKKTIIVLITIVIISLIYNIPHLLATTASPCAASANTTAPAEMKVTVINSEGDLYELLLSSTPPTPLSAITTASTPAPVSYCLEVVTTDFGNTEFYMTYRTIMYSIIIYVIPFLALLIINSFLIKELMAMQQRRSGTNINDENEANLSMVLVLIVIVFIFCQTPGLISQFDLINTGAFIYWLAISNLLFTTNSAVNFLIYTAFGRKFRRVLMRVFRHIFQKNRRQSQSSCRTSQYTNGDIDNSDETTTQCTSLGFFKCFKKKSKENGNTGENIPLNTVVSDTTSAQNGILRKIKQNNGTKQIRYANARENIGKEPLTDCTTADSVSLAGRNSKNSPIHNSLNNRKLLTINSVVKKSEDTKTNVTLGTSDEQTAATHERYQ</sequence>
<accession>A0A8S3YJ84</accession>
<evidence type="ECO:0000256" key="4">
    <source>
        <dbReference type="ARBA" id="ARBA00023136"/>
    </source>
</evidence>
<dbReference type="AlphaFoldDB" id="A0A8S3YJ84"/>
<evidence type="ECO:0000256" key="6">
    <source>
        <dbReference type="SAM" id="Phobius"/>
    </source>
</evidence>
<dbReference type="Gene3D" id="1.20.1070.10">
    <property type="entry name" value="Rhodopsin 7-helix transmembrane proteins"/>
    <property type="match status" value="1"/>
</dbReference>
<evidence type="ECO:0000256" key="2">
    <source>
        <dbReference type="ARBA" id="ARBA00022692"/>
    </source>
</evidence>
<feature type="region of interest" description="Disordered" evidence="5">
    <location>
        <begin position="509"/>
        <end position="531"/>
    </location>
</feature>
<reference evidence="8" key="1">
    <citation type="submission" date="2021-04" db="EMBL/GenBank/DDBJ databases">
        <authorList>
            <consortium name="Molecular Ecology Group"/>
        </authorList>
    </citation>
    <scope>NUCLEOTIDE SEQUENCE</scope>
</reference>
<feature type="transmembrane region" description="Helical" evidence="6">
    <location>
        <begin position="114"/>
        <end position="134"/>
    </location>
</feature>
<gene>
    <name evidence="8" type="ORF">CUNI_LOCUS2607</name>
</gene>